<feature type="transmembrane region" description="Helical" evidence="1">
    <location>
        <begin position="78"/>
        <end position="98"/>
    </location>
</feature>
<evidence type="ECO:0008006" key="4">
    <source>
        <dbReference type="Google" id="ProtNLM"/>
    </source>
</evidence>
<evidence type="ECO:0000313" key="2">
    <source>
        <dbReference type="EMBL" id="MDO1559073.1"/>
    </source>
</evidence>
<gene>
    <name evidence="2" type="ORF">Q0812_06480</name>
</gene>
<keyword evidence="1" id="KW-0472">Membrane</keyword>
<feature type="transmembrane region" description="Helical" evidence="1">
    <location>
        <begin position="46"/>
        <end position="66"/>
    </location>
</feature>
<feature type="transmembrane region" description="Helical" evidence="1">
    <location>
        <begin position="137"/>
        <end position="157"/>
    </location>
</feature>
<feature type="transmembrane region" description="Helical" evidence="1">
    <location>
        <begin position="12"/>
        <end position="34"/>
    </location>
</feature>
<dbReference type="Proteomes" id="UP001169063">
    <property type="component" value="Unassembled WGS sequence"/>
</dbReference>
<sequence length="194" mass="20221">MDEQATARRERNIKVATAAVLALAGGATGFALARAGIGLNLPFEDAAALFMAALLLVSAAAALIMLGVRPASIPKGCGLLQTVVLALAGVMFALPVVASPPLSPALAFALVAALLAVQSLANLMLWRRADEMLRRVMWETCAVAFWVGQLALFLYAAAARLDLVAEVSAWTLMSVLMALYILASAVTSVRRGLS</sequence>
<dbReference type="RefSeq" id="WP_302109498.1">
    <property type="nucleotide sequence ID" value="NZ_JAUKTR010000002.1"/>
</dbReference>
<accession>A0ABT8SN84</accession>
<organism evidence="2 3">
    <name type="scientific">Peiella sedimenti</name>
    <dbReference type="NCBI Taxonomy" id="3061083"/>
    <lineage>
        <taxon>Bacteria</taxon>
        <taxon>Pseudomonadati</taxon>
        <taxon>Pseudomonadota</taxon>
        <taxon>Alphaproteobacteria</taxon>
        <taxon>Caulobacterales</taxon>
        <taxon>Caulobacteraceae</taxon>
        <taxon>Peiella</taxon>
    </lineage>
</organism>
<evidence type="ECO:0000256" key="1">
    <source>
        <dbReference type="SAM" id="Phobius"/>
    </source>
</evidence>
<evidence type="ECO:0000313" key="3">
    <source>
        <dbReference type="Proteomes" id="UP001169063"/>
    </source>
</evidence>
<proteinExistence type="predicted"/>
<protein>
    <recommendedName>
        <fullName evidence="4">DUF308 domain-containing protein</fullName>
    </recommendedName>
</protein>
<keyword evidence="3" id="KW-1185">Reference proteome</keyword>
<keyword evidence="1" id="KW-1133">Transmembrane helix</keyword>
<name>A0ABT8SN84_9CAUL</name>
<comment type="caution">
    <text evidence="2">The sequence shown here is derived from an EMBL/GenBank/DDBJ whole genome shotgun (WGS) entry which is preliminary data.</text>
</comment>
<feature type="transmembrane region" description="Helical" evidence="1">
    <location>
        <begin position="104"/>
        <end position="125"/>
    </location>
</feature>
<dbReference type="EMBL" id="JAUKTR010000002">
    <property type="protein sequence ID" value="MDO1559073.1"/>
    <property type="molecule type" value="Genomic_DNA"/>
</dbReference>
<reference evidence="2" key="1">
    <citation type="submission" date="2023-07" db="EMBL/GenBank/DDBJ databases">
        <title>Brevundimonas soil sp. nov., isolated from the soil of chemical plant.</title>
        <authorList>
            <person name="Wu N."/>
        </authorList>
    </citation>
    <scope>NUCLEOTIDE SEQUENCE</scope>
    <source>
        <strain evidence="2">XZ-24</strain>
    </source>
</reference>
<keyword evidence="1" id="KW-0812">Transmembrane</keyword>
<feature type="transmembrane region" description="Helical" evidence="1">
    <location>
        <begin position="169"/>
        <end position="189"/>
    </location>
</feature>